<dbReference type="GeneID" id="19191046"/>
<dbReference type="Pfam" id="PF11905">
    <property type="entry name" value="DUF3425"/>
    <property type="match status" value="1"/>
</dbReference>
<feature type="domain" description="BZIP" evidence="2">
    <location>
        <begin position="28"/>
        <end position="42"/>
    </location>
</feature>
<evidence type="ECO:0000256" key="1">
    <source>
        <dbReference type="SAM" id="MobiDB-lite"/>
    </source>
</evidence>
<proteinExistence type="predicted"/>
<protein>
    <recommendedName>
        <fullName evidence="2">BZIP domain-containing protein</fullName>
    </recommendedName>
</protein>
<dbReference type="SMART" id="SM00338">
    <property type="entry name" value="BRLZ"/>
    <property type="match status" value="1"/>
</dbReference>
<name>W9WQ11_9EURO</name>
<dbReference type="Proteomes" id="UP000019471">
    <property type="component" value="Unassembled WGS sequence"/>
</dbReference>
<accession>W9WQ11</accession>
<feature type="region of interest" description="Disordered" evidence="1">
    <location>
        <begin position="1"/>
        <end position="38"/>
    </location>
</feature>
<organism evidence="3 4">
    <name type="scientific">Cladophialophora psammophila CBS 110553</name>
    <dbReference type="NCBI Taxonomy" id="1182543"/>
    <lineage>
        <taxon>Eukaryota</taxon>
        <taxon>Fungi</taxon>
        <taxon>Dikarya</taxon>
        <taxon>Ascomycota</taxon>
        <taxon>Pezizomycotina</taxon>
        <taxon>Eurotiomycetes</taxon>
        <taxon>Chaetothyriomycetidae</taxon>
        <taxon>Chaetothyriales</taxon>
        <taxon>Herpotrichiellaceae</taxon>
        <taxon>Cladophialophora</taxon>
    </lineage>
</organism>
<dbReference type="PROSITE" id="PS00036">
    <property type="entry name" value="BZIP_BASIC"/>
    <property type="match status" value="1"/>
</dbReference>
<comment type="caution">
    <text evidence="3">The sequence shown here is derived from an EMBL/GenBank/DDBJ whole genome shotgun (WGS) entry which is preliminary data.</text>
</comment>
<dbReference type="EMBL" id="AMGX01000009">
    <property type="protein sequence ID" value="EXJ70267.1"/>
    <property type="molecule type" value="Genomic_DNA"/>
</dbReference>
<keyword evidence="4" id="KW-1185">Reference proteome</keyword>
<reference evidence="3 4" key="1">
    <citation type="submission" date="2013-03" db="EMBL/GenBank/DDBJ databases">
        <title>The Genome Sequence of Cladophialophora psammophila CBS 110553.</title>
        <authorList>
            <consortium name="The Broad Institute Genomics Platform"/>
            <person name="Cuomo C."/>
            <person name="de Hoog S."/>
            <person name="Gorbushina A."/>
            <person name="Walker B."/>
            <person name="Young S.K."/>
            <person name="Zeng Q."/>
            <person name="Gargeya S."/>
            <person name="Fitzgerald M."/>
            <person name="Haas B."/>
            <person name="Abouelleil A."/>
            <person name="Allen A.W."/>
            <person name="Alvarado L."/>
            <person name="Arachchi H.M."/>
            <person name="Berlin A.M."/>
            <person name="Chapman S.B."/>
            <person name="Gainer-Dewar J."/>
            <person name="Goldberg J."/>
            <person name="Griggs A."/>
            <person name="Gujja S."/>
            <person name="Hansen M."/>
            <person name="Howarth C."/>
            <person name="Imamovic A."/>
            <person name="Ireland A."/>
            <person name="Larimer J."/>
            <person name="McCowan C."/>
            <person name="Murphy C."/>
            <person name="Pearson M."/>
            <person name="Poon T.W."/>
            <person name="Priest M."/>
            <person name="Roberts A."/>
            <person name="Saif S."/>
            <person name="Shea T."/>
            <person name="Sisk P."/>
            <person name="Sykes S."/>
            <person name="Wortman J."/>
            <person name="Nusbaum C."/>
            <person name="Birren B."/>
        </authorList>
    </citation>
    <scope>NUCLEOTIDE SEQUENCE [LARGE SCALE GENOMIC DNA]</scope>
    <source>
        <strain evidence="3 4">CBS 110553</strain>
    </source>
</reference>
<feature type="compositionally biased region" description="Low complexity" evidence="1">
    <location>
        <begin position="14"/>
        <end position="24"/>
    </location>
</feature>
<dbReference type="InterPro" id="IPR046347">
    <property type="entry name" value="bZIP_sf"/>
</dbReference>
<gene>
    <name evidence="3" type="ORF">A1O5_06335</name>
</gene>
<sequence>MAHEAQSSKKTSKSKSSFSNGTSSLENRRMRNRLSQKACRQKQAIYVKELETRLGNSTRQESELVRDLREENFSLRQQLLECHRKLEGACGTLKSLSASVEGLLDLEKKSKPPGDDSDTNQGQIPVEPTLSATPEIVNSSLPEFNRIFDGQDGLSMSGSLQLELEAISSPPASHEMDANSTKETCVIVEQGFDLVRDQTSLITTAESMLSEKHVPRSLSTLSHMGPSVYGSIVSRPCQDRSNGLEITHTNSGFSDHIEAIENCLRKCIANSGLLQQCGSNSLAQAIRFMMWSFVCVAWPEMIPWHAYTKAHAAISMVSMWRLVPNSVNRLAVGYQPTPTQLALLYPAVIDWIPFPSLRDKLILYHSANPMLDTIICDLGESYVVEGDLSKIVENFSSMLGCVGVFDLVRAISDAGRENRLSPPPLTAAYGLFSEGHASMDHLAGYGGLEELGPDGGNLDTGVLAPNVEALFKSRQYAYSAYKALGLGKGSAEFRLAPKFFEKHPELYDPNADIIGRGLYLRPTEQKSMQSPGRPDPSSLANYRALAKWSLEIPEEPVAQKMNTLT</sequence>
<dbReference type="SUPFAM" id="SSF57959">
    <property type="entry name" value="Leucine zipper domain"/>
    <property type="match status" value="1"/>
</dbReference>
<dbReference type="HOGENOM" id="CLU_038488_0_0_1"/>
<dbReference type="InterPro" id="IPR004827">
    <property type="entry name" value="bZIP"/>
</dbReference>
<dbReference type="PANTHER" id="PTHR38116">
    <property type="entry name" value="CHROMOSOME 7, WHOLE GENOME SHOTGUN SEQUENCE"/>
    <property type="match status" value="1"/>
</dbReference>
<evidence type="ECO:0000259" key="2">
    <source>
        <dbReference type="PROSITE" id="PS00036"/>
    </source>
</evidence>
<dbReference type="OrthoDB" id="10261951at2759"/>
<dbReference type="eggNOG" id="ENOG502SMID">
    <property type="taxonomic scope" value="Eukaryota"/>
</dbReference>
<dbReference type="CDD" id="cd14686">
    <property type="entry name" value="bZIP"/>
    <property type="match status" value="1"/>
</dbReference>
<evidence type="ECO:0000313" key="3">
    <source>
        <dbReference type="EMBL" id="EXJ70267.1"/>
    </source>
</evidence>
<dbReference type="RefSeq" id="XP_007745119.1">
    <property type="nucleotide sequence ID" value="XM_007746929.1"/>
</dbReference>
<dbReference type="PANTHER" id="PTHR38116:SF9">
    <property type="entry name" value="BZIP DOMAIN-CONTAINING PROTEIN"/>
    <property type="match status" value="1"/>
</dbReference>
<dbReference type="AlphaFoldDB" id="W9WQ11"/>
<evidence type="ECO:0000313" key="4">
    <source>
        <dbReference type="Proteomes" id="UP000019471"/>
    </source>
</evidence>
<dbReference type="Gene3D" id="1.20.5.170">
    <property type="match status" value="1"/>
</dbReference>
<dbReference type="InterPro" id="IPR021833">
    <property type="entry name" value="DUF3425"/>
</dbReference>
<feature type="region of interest" description="Disordered" evidence="1">
    <location>
        <begin position="107"/>
        <end position="132"/>
    </location>
</feature>
<dbReference type="GO" id="GO:0003700">
    <property type="term" value="F:DNA-binding transcription factor activity"/>
    <property type="evidence" value="ECO:0007669"/>
    <property type="project" value="InterPro"/>
</dbReference>